<dbReference type="InterPro" id="IPR005467">
    <property type="entry name" value="His_kinase_dom"/>
</dbReference>
<dbReference type="Gene3D" id="3.30.565.10">
    <property type="entry name" value="Histidine kinase-like ATPase, C-terminal domain"/>
    <property type="match status" value="1"/>
</dbReference>
<dbReference type="PROSITE" id="PS50112">
    <property type="entry name" value="PAS"/>
    <property type="match status" value="3"/>
</dbReference>
<evidence type="ECO:0000256" key="6">
    <source>
        <dbReference type="PROSITE-ProRule" id="PRU00169"/>
    </source>
</evidence>
<feature type="domain" description="Histidine kinase" evidence="7">
    <location>
        <begin position="989"/>
        <end position="1208"/>
    </location>
</feature>
<dbReference type="CDD" id="cd00156">
    <property type="entry name" value="REC"/>
    <property type="match status" value="1"/>
</dbReference>
<dbReference type="Gene3D" id="3.30.450.40">
    <property type="match status" value="1"/>
</dbReference>
<evidence type="ECO:0000256" key="1">
    <source>
        <dbReference type="ARBA" id="ARBA00000085"/>
    </source>
</evidence>
<keyword evidence="4" id="KW-0808">Transferase</keyword>
<dbReference type="SMART" id="SM00091">
    <property type="entry name" value="PAS"/>
    <property type="match status" value="4"/>
</dbReference>
<feature type="domain" description="Response regulatory" evidence="8">
    <location>
        <begin position="1247"/>
        <end position="1362"/>
    </location>
</feature>
<gene>
    <name evidence="10" type="ORF">ORJ04_18295</name>
</gene>
<dbReference type="Pfam" id="PF02518">
    <property type="entry name" value="HATPase_c"/>
    <property type="match status" value="1"/>
</dbReference>
<dbReference type="InterPro" id="IPR003661">
    <property type="entry name" value="HisK_dim/P_dom"/>
</dbReference>
<dbReference type="SMART" id="SM00388">
    <property type="entry name" value="HisKA"/>
    <property type="match status" value="1"/>
</dbReference>
<dbReference type="SMART" id="SM00086">
    <property type="entry name" value="PAC"/>
    <property type="match status" value="3"/>
</dbReference>
<feature type="domain" description="PAS" evidence="9">
    <location>
        <begin position="560"/>
        <end position="613"/>
    </location>
</feature>
<organism evidence="10 11">
    <name type="scientific">Rheinheimera baltica</name>
    <dbReference type="NCBI Taxonomy" id="67576"/>
    <lineage>
        <taxon>Bacteria</taxon>
        <taxon>Pseudomonadati</taxon>
        <taxon>Pseudomonadota</taxon>
        <taxon>Gammaproteobacteria</taxon>
        <taxon>Chromatiales</taxon>
        <taxon>Chromatiaceae</taxon>
        <taxon>Rheinheimera</taxon>
    </lineage>
</organism>
<dbReference type="InterPro" id="IPR003018">
    <property type="entry name" value="GAF"/>
</dbReference>
<dbReference type="Gene3D" id="1.10.287.130">
    <property type="match status" value="1"/>
</dbReference>
<dbReference type="SMART" id="SM00387">
    <property type="entry name" value="HATPase_c"/>
    <property type="match status" value="1"/>
</dbReference>
<reference evidence="10 11" key="1">
    <citation type="submission" date="2022-11" db="EMBL/GenBank/DDBJ databases">
        <title>Viruses from the air-sea interface of a natural surface slick.</title>
        <authorList>
            <person name="Rahlff J."/>
            <person name="Holmfeldt K."/>
        </authorList>
    </citation>
    <scope>NUCLEOTIDE SEQUENCE [LARGE SCALE GENOMIC DNA]</scope>
    <source>
        <strain evidence="10 11">SMS4</strain>
    </source>
</reference>
<keyword evidence="11" id="KW-1185">Reference proteome</keyword>
<dbReference type="CDD" id="cd00130">
    <property type="entry name" value="PAS"/>
    <property type="match status" value="3"/>
</dbReference>
<dbReference type="InterPro" id="IPR029016">
    <property type="entry name" value="GAF-like_dom_sf"/>
</dbReference>
<evidence type="ECO:0000256" key="4">
    <source>
        <dbReference type="ARBA" id="ARBA00022679"/>
    </source>
</evidence>
<evidence type="ECO:0000313" key="10">
    <source>
        <dbReference type="EMBL" id="MDP5137906.1"/>
    </source>
</evidence>
<dbReference type="Proteomes" id="UP001231109">
    <property type="component" value="Unassembled WGS sequence"/>
</dbReference>
<dbReference type="InterPro" id="IPR011006">
    <property type="entry name" value="CheY-like_superfamily"/>
</dbReference>
<dbReference type="PROSITE" id="PS50110">
    <property type="entry name" value="RESPONSE_REGULATORY"/>
    <property type="match status" value="1"/>
</dbReference>
<dbReference type="Pfam" id="PF00072">
    <property type="entry name" value="Response_reg"/>
    <property type="match status" value="1"/>
</dbReference>
<feature type="domain" description="PAS" evidence="9">
    <location>
        <begin position="849"/>
        <end position="919"/>
    </location>
</feature>
<dbReference type="PRINTS" id="PR00344">
    <property type="entry name" value="BCTRLSENSOR"/>
</dbReference>
<dbReference type="EC" id="2.7.13.3" evidence="2"/>
<dbReference type="Gene3D" id="3.40.50.2300">
    <property type="match status" value="1"/>
</dbReference>
<evidence type="ECO:0000259" key="8">
    <source>
        <dbReference type="PROSITE" id="PS50110"/>
    </source>
</evidence>
<protein>
    <recommendedName>
        <fullName evidence="2">histidine kinase</fullName>
        <ecNumber evidence="2">2.7.13.3</ecNumber>
    </recommendedName>
</protein>
<dbReference type="InterPro" id="IPR004358">
    <property type="entry name" value="Sig_transdc_His_kin-like_C"/>
</dbReference>
<feature type="modified residue" description="4-aspartylphosphate" evidence="6">
    <location>
        <position position="1296"/>
    </location>
</feature>
<dbReference type="Gene3D" id="3.30.450.20">
    <property type="entry name" value="PAS domain"/>
    <property type="match status" value="4"/>
</dbReference>
<dbReference type="PANTHER" id="PTHR43304:SF1">
    <property type="entry name" value="PAC DOMAIN-CONTAINING PROTEIN"/>
    <property type="match status" value="1"/>
</dbReference>
<evidence type="ECO:0000259" key="7">
    <source>
        <dbReference type="PROSITE" id="PS50109"/>
    </source>
</evidence>
<dbReference type="Pfam" id="PF01590">
    <property type="entry name" value="GAF"/>
    <property type="match status" value="1"/>
</dbReference>
<dbReference type="SMART" id="SM00065">
    <property type="entry name" value="GAF"/>
    <property type="match status" value="1"/>
</dbReference>
<dbReference type="InterPro" id="IPR001789">
    <property type="entry name" value="Sig_transdc_resp-reg_receiver"/>
</dbReference>
<dbReference type="InterPro" id="IPR036890">
    <property type="entry name" value="HATPase_C_sf"/>
</dbReference>
<dbReference type="SMART" id="SM00448">
    <property type="entry name" value="REC"/>
    <property type="match status" value="1"/>
</dbReference>
<name>A0ABT9I3E6_9GAMM</name>
<keyword evidence="3 6" id="KW-0597">Phosphoprotein</keyword>
<sequence length="1364" mass="151337">MNTYAFSSARFANSFPSCKDGALTEKYYQLLTQLFPEHGVFVLLLNPTGELFIDTSPHAYRFTHPGILLHLLTNGPSILFTNNLKQKPYHGVFCKQTEDATRFFVCSALKSNDGRMLGAFGVIGEQARALLPDEKAFIGWLADNLSHDIQADVAPDYAISNELSQFPQAITPYLDDIYIMADHDGVIISMAEQVPAALRDNVAQRGGLLSSVFGKNTTGFFNDLINLADATHKKQTNILPIAGRYTELLYSVSCNRFSDGWYLFTFHDITERNRLRELLESRKQLLEGVVQANNVGILLLNDSGEVVYANEKATDWFSLEHSRDELKMPAAYWCRTDNSMAQQYPFQQIFLQQSDLKDVRYECLLTTGARKVFSLNAVYKPAVTNLHASATIFIQDITERALLDQALLEMEQQMQFLLQASPVVIYQMTHSPLGQIIYISPNSDTILAINEQEALNSASYWLSRIHPDDKTAVLELLTQTQEQALSLEYRFAAKGDSNYRWIKDIRRLVAFDINAGWIGALLDITDRKLAERAREQAQQQFELLAQHVPGVLYQYRLKPDGSSHFPYASPGIVNIYGVQPEQVRDDAQAAFNVLHPDDVAKVSESIVESAQTGKLWQCQYRVNLPAGKTIWVDGQSAPTSMSDGSTVWHGYIRDITAQKLAEHAAKAHSERAQRQRNLLSRLSCDETVIKGNLSKALQIVTKGLADSFDIDRVSVWMFSQANNTMQRTMLFERNSGFNNEACTLNYSDLPEYFNALLSAGQIDAEDVQRDPRTKELVSTYLKPLGIVSLLDTGFFQNGIMVGVLCAECFGNIRYWHSDETAFFSAIANLVSLIIAEDKRKKAELKRVAMQRQLASTLESLVDAVITIDKKGQIVDVNQATCTMFGYSKDTMLGHNVSMLMPSAISQHHDSYMDNYVKSGVAKIIGIGREVNALHADGHEFPITLSIAAVGEGKNQRFVGCCHDLSVIKKQQEQLLHSEKLSAVGKLTSSLAHDFNNILGIVRGYAEMLQQESEHVVQLATPIIDASDRASAMISQLLDFSSSKQRAVSKIQLNAHLKRLQPLLEQTLAANVTMNINLCQQDLFINIELPAFDNALINLVVNASHALQGLVNGCLHIGTALYNASALPKELNVISGDYASIAITDNGCGMSEQVRQKIFEPFFTTKGDAGTGLGLAQTYGMVQRCKGYIDVTSTLGKGTCFTLYFPLVPLAQNAVNSPVPDKIADTQHLPLSASGVKQLKTDSASKAVILLVDDEVELLEMNTLLLESAGYSVLAAQNAKQALGLSSKHHFDLLLSDIVMPEMNGFELAKALKATYPDLKVQLMSGYTDKSMITDDEYNLWYEQRLAKPVALSALLKRIAEVLTS</sequence>
<dbReference type="InterPro" id="IPR035965">
    <property type="entry name" value="PAS-like_dom_sf"/>
</dbReference>
<dbReference type="SUPFAM" id="SSF55781">
    <property type="entry name" value="GAF domain-like"/>
    <property type="match status" value="1"/>
</dbReference>
<dbReference type="SUPFAM" id="SSF52172">
    <property type="entry name" value="CheY-like"/>
    <property type="match status" value="1"/>
</dbReference>
<evidence type="ECO:0000256" key="2">
    <source>
        <dbReference type="ARBA" id="ARBA00012438"/>
    </source>
</evidence>
<dbReference type="PROSITE" id="PS50109">
    <property type="entry name" value="HIS_KIN"/>
    <property type="match status" value="1"/>
</dbReference>
<evidence type="ECO:0000259" key="9">
    <source>
        <dbReference type="PROSITE" id="PS50112"/>
    </source>
</evidence>
<dbReference type="SUPFAM" id="SSF47384">
    <property type="entry name" value="Homodimeric domain of signal transducing histidine kinase"/>
    <property type="match status" value="1"/>
</dbReference>
<dbReference type="SUPFAM" id="SSF55785">
    <property type="entry name" value="PYP-like sensor domain (PAS domain)"/>
    <property type="match status" value="4"/>
</dbReference>
<dbReference type="InterPro" id="IPR000014">
    <property type="entry name" value="PAS"/>
</dbReference>
<dbReference type="InterPro" id="IPR036097">
    <property type="entry name" value="HisK_dim/P_sf"/>
</dbReference>
<feature type="domain" description="PAS" evidence="9">
    <location>
        <begin position="410"/>
        <end position="484"/>
    </location>
</feature>
<dbReference type="Pfam" id="PF08447">
    <property type="entry name" value="PAS_3"/>
    <property type="match status" value="2"/>
</dbReference>
<proteinExistence type="predicted"/>
<dbReference type="CDD" id="cd00082">
    <property type="entry name" value="HisKA"/>
    <property type="match status" value="1"/>
</dbReference>
<dbReference type="InterPro" id="IPR052162">
    <property type="entry name" value="Sensor_kinase/Photoreceptor"/>
</dbReference>
<dbReference type="SUPFAM" id="SSF55874">
    <property type="entry name" value="ATPase domain of HSP90 chaperone/DNA topoisomerase II/histidine kinase"/>
    <property type="match status" value="1"/>
</dbReference>
<evidence type="ECO:0000256" key="3">
    <source>
        <dbReference type="ARBA" id="ARBA00022553"/>
    </source>
</evidence>
<accession>A0ABT9I3E6</accession>
<dbReference type="EMBL" id="JAPJDZ010000076">
    <property type="protein sequence ID" value="MDP5137906.1"/>
    <property type="molecule type" value="Genomic_DNA"/>
</dbReference>
<dbReference type="InterPro" id="IPR001610">
    <property type="entry name" value="PAC"/>
</dbReference>
<dbReference type="NCBIfam" id="TIGR00229">
    <property type="entry name" value="sensory_box"/>
    <property type="match status" value="2"/>
</dbReference>
<evidence type="ECO:0000313" key="11">
    <source>
        <dbReference type="Proteomes" id="UP001231109"/>
    </source>
</evidence>
<dbReference type="PANTHER" id="PTHR43304">
    <property type="entry name" value="PHYTOCHROME-LIKE PROTEIN CPH1"/>
    <property type="match status" value="1"/>
</dbReference>
<dbReference type="InterPro" id="IPR003594">
    <property type="entry name" value="HATPase_dom"/>
</dbReference>
<dbReference type="Pfam" id="PF13426">
    <property type="entry name" value="PAS_9"/>
    <property type="match status" value="2"/>
</dbReference>
<dbReference type="RefSeq" id="WP_305977104.1">
    <property type="nucleotide sequence ID" value="NZ_JAPJDZ010000076.1"/>
</dbReference>
<comment type="catalytic activity">
    <reaction evidence="1">
        <text>ATP + protein L-histidine = ADP + protein N-phospho-L-histidine.</text>
        <dbReference type="EC" id="2.7.13.3"/>
    </reaction>
</comment>
<dbReference type="InterPro" id="IPR013655">
    <property type="entry name" value="PAS_fold_3"/>
</dbReference>
<dbReference type="Pfam" id="PF00512">
    <property type="entry name" value="HisKA"/>
    <property type="match status" value="1"/>
</dbReference>
<evidence type="ECO:0000256" key="5">
    <source>
        <dbReference type="ARBA" id="ARBA00022777"/>
    </source>
</evidence>
<comment type="caution">
    <text evidence="10">The sequence shown here is derived from an EMBL/GenBank/DDBJ whole genome shotgun (WGS) entry which is preliminary data.</text>
</comment>
<keyword evidence="5" id="KW-0418">Kinase</keyword>